<feature type="transmembrane region" description="Helical" evidence="12">
    <location>
        <begin position="106"/>
        <end position="123"/>
    </location>
</feature>
<evidence type="ECO:0000256" key="8">
    <source>
        <dbReference type="ARBA" id="ARBA00022989"/>
    </source>
</evidence>
<dbReference type="GO" id="GO:0005267">
    <property type="term" value="F:potassium channel activity"/>
    <property type="evidence" value="ECO:0007669"/>
    <property type="project" value="UniProtKB-KW"/>
</dbReference>
<evidence type="ECO:0000256" key="10">
    <source>
        <dbReference type="ARBA" id="ARBA00023136"/>
    </source>
</evidence>
<comment type="similarity">
    <text evidence="2">Belongs to the TMEM38 family.</text>
</comment>
<protein>
    <submittedName>
        <fullName evidence="14">Uncharacterized protein</fullName>
    </submittedName>
</protein>
<keyword evidence="8 12" id="KW-1133">Transmembrane helix</keyword>
<evidence type="ECO:0000256" key="2">
    <source>
        <dbReference type="ARBA" id="ARBA00005766"/>
    </source>
</evidence>
<evidence type="ECO:0000256" key="11">
    <source>
        <dbReference type="ARBA" id="ARBA00023303"/>
    </source>
</evidence>
<keyword evidence="7" id="KW-0630">Potassium</keyword>
<proteinExistence type="inferred from homology"/>
<evidence type="ECO:0000256" key="7">
    <source>
        <dbReference type="ARBA" id="ARBA00022958"/>
    </source>
</evidence>
<feature type="transmembrane region" description="Helical" evidence="12">
    <location>
        <begin position="35"/>
        <end position="52"/>
    </location>
</feature>
<comment type="caution">
    <text evidence="14">The sequence shown here is derived from an EMBL/GenBank/DDBJ whole genome shotgun (WGS) entry which is preliminary data.</text>
</comment>
<evidence type="ECO:0000256" key="12">
    <source>
        <dbReference type="SAM" id="Phobius"/>
    </source>
</evidence>
<evidence type="ECO:0000256" key="9">
    <source>
        <dbReference type="ARBA" id="ARBA00023065"/>
    </source>
</evidence>
<organism evidence="14 15">
    <name type="scientific">Smittium culicis</name>
    <dbReference type="NCBI Taxonomy" id="133412"/>
    <lineage>
        <taxon>Eukaryota</taxon>
        <taxon>Fungi</taxon>
        <taxon>Fungi incertae sedis</taxon>
        <taxon>Zoopagomycota</taxon>
        <taxon>Kickxellomycotina</taxon>
        <taxon>Harpellomycetes</taxon>
        <taxon>Harpellales</taxon>
        <taxon>Legeriomycetaceae</taxon>
        <taxon>Smittium</taxon>
    </lineage>
</organism>
<evidence type="ECO:0000256" key="4">
    <source>
        <dbReference type="ARBA" id="ARBA00022538"/>
    </source>
</evidence>
<keyword evidence="15" id="KW-1185">Reference proteome</keyword>
<dbReference type="GO" id="GO:0012505">
    <property type="term" value="C:endomembrane system"/>
    <property type="evidence" value="ECO:0007669"/>
    <property type="project" value="UniProtKB-SubCell"/>
</dbReference>
<dbReference type="GO" id="GO:0016020">
    <property type="term" value="C:membrane"/>
    <property type="evidence" value="ECO:0007669"/>
    <property type="project" value="InterPro"/>
</dbReference>
<reference evidence="14 15" key="1">
    <citation type="submission" date="2017-01" db="EMBL/GenBank/DDBJ databases">
        <authorList>
            <person name="Mah S.A."/>
            <person name="Swanson W.J."/>
            <person name="Moy G.W."/>
            <person name="Vacquier V.D."/>
        </authorList>
    </citation>
    <scope>NUCLEOTIDE SEQUENCE [LARGE SCALE GENOMIC DNA]</scope>
    <source>
        <strain evidence="14 15">GSMNP</strain>
    </source>
</reference>
<dbReference type="OrthoDB" id="5538529at2759"/>
<keyword evidence="6" id="KW-0631">Potassium channel</keyword>
<evidence type="ECO:0000256" key="5">
    <source>
        <dbReference type="ARBA" id="ARBA00022692"/>
    </source>
</evidence>
<keyword evidence="4" id="KW-0633">Potassium transport</keyword>
<sequence>MDSKSSQTLFSSYFEKASLTVPAFLNSNISFSETAYFPVTVALLIHSLRVAYDLKKTFFIKGRMSLWQESVVMMVYSFGGSAVAALLLGLPQPWLESNLLLPMNFLVYWSVAFMPGDLLFNFLQSFGPYTDLVLSTLDGLVKGYSISTGGVDLVKYKLKDSAISSSLVAMLVIGAITGHGGGLVADIFSLQSTNWRFQSPSIFNAVPLDFKASILSTVVYILTARLWTFSSAAPNFPLSQYLDSIVFAFIPKLTNYEAKLVVGSICASLLGFKAFNDSRRFFDILKAKKVSKKVKKN</sequence>
<evidence type="ECO:0000256" key="3">
    <source>
        <dbReference type="ARBA" id="ARBA00022448"/>
    </source>
</evidence>
<dbReference type="Proteomes" id="UP000187283">
    <property type="component" value="Unassembled WGS sequence"/>
</dbReference>
<keyword evidence="3" id="KW-0813">Transport</keyword>
<evidence type="ECO:0000313" key="13">
    <source>
        <dbReference type="EMBL" id="OMJ16065.1"/>
    </source>
</evidence>
<dbReference type="AlphaFoldDB" id="A0A1R1Y1A5"/>
<evidence type="ECO:0000313" key="15">
    <source>
        <dbReference type="Proteomes" id="UP000187283"/>
    </source>
</evidence>
<name>A0A1R1Y1A5_9FUNG</name>
<feature type="transmembrane region" description="Helical" evidence="12">
    <location>
        <begin position="73"/>
        <end position="94"/>
    </location>
</feature>
<feature type="transmembrane region" description="Helical" evidence="12">
    <location>
        <begin position="167"/>
        <end position="190"/>
    </location>
</feature>
<evidence type="ECO:0000256" key="1">
    <source>
        <dbReference type="ARBA" id="ARBA00004127"/>
    </source>
</evidence>
<feature type="transmembrane region" description="Helical" evidence="12">
    <location>
        <begin position="210"/>
        <end position="228"/>
    </location>
</feature>
<evidence type="ECO:0000313" key="14">
    <source>
        <dbReference type="EMBL" id="OMJ20741.1"/>
    </source>
</evidence>
<keyword evidence="10 12" id="KW-0472">Membrane</keyword>
<keyword evidence="5 12" id="KW-0812">Transmembrane</keyword>
<evidence type="ECO:0000256" key="6">
    <source>
        <dbReference type="ARBA" id="ARBA00022826"/>
    </source>
</evidence>
<dbReference type="EMBL" id="LSSN01001162">
    <property type="protein sequence ID" value="OMJ20741.1"/>
    <property type="molecule type" value="Genomic_DNA"/>
</dbReference>
<dbReference type="Pfam" id="PF05197">
    <property type="entry name" value="TRIC"/>
    <property type="match status" value="1"/>
</dbReference>
<dbReference type="EMBL" id="LSSN01002462">
    <property type="protein sequence ID" value="OMJ16065.1"/>
    <property type="molecule type" value="Genomic_DNA"/>
</dbReference>
<comment type="subcellular location">
    <subcellularLocation>
        <location evidence="1">Endomembrane system</location>
        <topology evidence="1">Multi-pass membrane protein</topology>
    </subcellularLocation>
</comment>
<keyword evidence="9" id="KW-0406">Ion transport</keyword>
<gene>
    <name evidence="14" type="ORF">AYI70_g3917</name>
    <name evidence="13" type="ORF">AYI70_g6841</name>
</gene>
<dbReference type="GO" id="GO:0042802">
    <property type="term" value="F:identical protein binding"/>
    <property type="evidence" value="ECO:0007669"/>
    <property type="project" value="InterPro"/>
</dbReference>
<keyword evidence="11" id="KW-0407">Ion channel</keyword>
<accession>A0A1R1Y1A5</accession>
<dbReference type="InterPro" id="IPR007866">
    <property type="entry name" value="TRIC_channel"/>
</dbReference>